<evidence type="ECO:0000256" key="4">
    <source>
        <dbReference type="ARBA" id="ARBA00022989"/>
    </source>
</evidence>
<evidence type="ECO:0000256" key="3">
    <source>
        <dbReference type="ARBA" id="ARBA00022692"/>
    </source>
</evidence>
<feature type="transmembrane region" description="Helical" evidence="7">
    <location>
        <begin position="118"/>
        <end position="137"/>
    </location>
</feature>
<keyword evidence="3 7" id="KW-0812">Transmembrane</keyword>
<dbReference type="InterPro" id="IPR011701">
    <property type="entry name" value="MFS"/>
</dbReference>
<gene>
    <name evidence="9" type="ORF">DME_LOCUS7913</name>
</gene>
<dbReference type="SUPFAM" id="SSF103473">
    <property type="entry name" value="MFS general substrate transporter"/>
    <property type="match status" value="1"/>
</dbReference>
<keyword evidence="5 7" id="KW-0472">Membrane</keyword>
<evidence type="ECO:0000256" key="7">
    <source>
        <dbReference type="SAM" id="Phobius"/>
    </source>
</evidence>
<feature type="transmembrane region" description="Helical" evidence="7">
    <location>
        <begin position="289"/>
        <end position="310"/>
    </location>
</feature>
<dbReference type="InterPro" id="IPR036259">
    <property type="entry name" value="MFS_trans_sf"/>
</dbReference>
<evidence type="ECO:0000256" key="1">
    <source>
        <dbReference type="ARBA" id="ARBA00004141"/>
    </source>
</evidence>
<dbReference type="WBParaSite" id="DME_0000390801-mRNA-1">
    <property type="protein sequence ID" value="DME_0000390801-mRNA-1"/>
    <property type="gene ID" value="DME_0000390801"/>
</dbReference>
<dbReference type="PANTHER" id="PTHR23505:SF79">
    <property type="entry name" value="PROTEIN SPINSTER"/>
    <property type="match status" value="1"/>
</dbReference>
<dbReference type="InterPro" id="IPR044770">
    <property type="entry name" value="MFS_spinster-like"/>
</dbReference>
<evidence type="ECO:0000256" key="6">
    <source>
        <dbReference type="ARBA" id="ARBA00024338"/>
    </source>
</evidence>
<feature type="transmembrane region" description="Helical" evidence="7">
    <location>
        <begin position="246"/>
        <end position="268"/>
    </location>
</feature>
<feature type="domain" description="Major facilitator superfamily (MFS) profile" evidence="8">
    <location>
        <begin position="1"/>
        <end position="421"/>
    </location>
</feature>
<sequence length="429" mass="47296">MSPLLIRFTVAAVLTQIQDYFQIGDSNAGLLQTIFIVFYMIFAPLFGYFGDRYNRKMLMIIGLTIWTTAVFTSSLIHQKQFWLFVLCRGIVGIGEASYSTIAPTIIADLFIGHRRSTALMVFYFAIPVGSGLGFIMGSNISLWTGSWQWGIRLTPIIGIICLLLLIIILNEPIRGAAENANLEATTLCDDIKYLLTIRTYIFSTIGSTCVVSVAGCLAWWTPTLIQHAWSMEHGTSEISSDIKANISLTFGFITCVAGIIGVIVGSALSQVWQEGISCLKPNKLADPHVCAIGAFMGVPLLFFALTFAAHHIFFCWVFIFCGVMCCSFNWAVNMDILMYITVAHRRAVATAMQTLICHLFGDASTPYIVGLVSDTLRGDDSSIAAHFYALQRALYIPNFILVGGGAMYLICSLYLLRDKEKAMESVQST</sequence>
<dbReference type="Proteomes" id="UP000274756">
    <property type="component" value="Unassembled WGS sequence"/>
</dbReference>
<protein>
    <submittedName>
        <fullName evidence="12">MFS domain-containing protein</fullName>
    </submittedName>
</protein>
<feature type="transmembrane region" description="Helical" evidence="7">
    <location>
        <begin position="316"/>
        <end position="342"/>
    </location>
</feature>
<feature type="transmembrane region" description="Helical" evidence="7">
    <location>
        <begin position="200"/>
        <end position="221"/>
    </location>
</feature>
<feature type="transmembrane region" description="Helical" evidence="7">
    <location>
        <begin position="29"/>
        <end position="50"/>
    </location>
</feature>
<comment type="similarity">
    <text evidence="6">Belongs to the major facilitator superfamily. Spinster (TC 2.A.1.49) family.</text>
</comment>
<dbReference type="GO" id="GO:0016020">
    <property type="term" value="C:membrane"/>
    <property type="evidence" value="ECO:0007669"/>
    <property type="project" value="UniProtKB-SubCell"/>
</dbReference>
<dbReference type="PROSITE" id="PS50850">
    <property type="entry name" value="MFS"/>
    <property type="match status" value="1"/>
</dbReference>
<organism evidence="10 12">
    <name type="scientific">Dracunculus medinensis</name>
    <name type="common">Guinea worm</name>
    <dbReference type="NCBI Taxonomy" id="318479"/>
    <lineage>
        <taxon>Eukaryota</taxon>
        <taxon>Metazoa</taxon>
        <taxon>Ecdysozoa</taxon>
        <taxon>Nematoda</taxon>
        <taxon>Chromadorea</taxon>
        <taxon>Rhabditida</taxon>
        <taxon>Spirurina</taxon>
        <taxon>Dracunculoidea</taxon>
        <taxon>Dracunculidae</taxon>
        <taxon>Dracunculus</taxon>
    </lineage>
</organism>
<keyword evidence="4 7" id="KW-1133">Transmembrane helix</keyword>
<proteinExistence type="inferred from homology"/>
<dbReference type="Gene3D" id="1.20.1250.20">
    <property type="entry name" value="MFS general substrate transporter like domains"/>
    <property type="match status" value="1"/>
</dbReference>
<evidence type="ECO:0000259" key="8">
    <source>
        <dbReference type="PROSITE" id="PS50850"/>
    </source>
</evidence>
<name>A0A158Q435_DRAME</name>
<feature type="transmembrane region" description="Helical" evidence="7">
    <location>
        <begin position="354"/>
        <end position="373"/>
    </location>
</feature>
<comment type="subcellular location">
    <subcellularLocation>
        <location evidence="1">Membrane</location>
        <topology evidence="1">Multi-pass membrane protein</topology>
    </subcellularLocation>
</comment>
<evidence type="ECO:0000313" key="10">
    <source>
        <dbReference type="Proteomes" id="UP000038040"/>
    </source>
</evidence>
<dbReference type="InterPro" id="IPR020846">
    <property type="entry name" value="MFS_dom"/>
</dbReference>
<dbReference type="CDD" id="cd17328">
    <property type="entry name" value="MFS_spinster_like"/>
    <property type="match status" value="1"/>
</dbReference>
<dbReference type="AlphaFoldDB" id="A0A158Q435"/>
<dbReference type="STRING" id="318479.A0A158Q435"/>
<feature type="transmembrane region" description="Helical" evidence="7">
    <location>
        <begin position="82"/>
        <end position="106"/>
    </location>
</feature>
<reference evidence="12" key="1">
    <citation type="submission" date="2016-04" db="UniProtKB">
        <authorList>
            <consortium name="WormBaseParasite"/>
        </authorList>
    </citation>
    <scope>IDENTIFICATION</scope>
</reference>
<feature type="transmembrane region" description="Helical" evidence="7">
    <location>
        <begin position="393"/>
        <end position="416"/>
    </location>
</feature>
<evidence type="ECO:0000313" key="9">
    <source>
        <dbReference type="EMBL" id="VDN57940.1"/>
    </source>
</evidence>
<dbReference type="Pfam" id="PF07690">
    <property type="entry name" value="MFS_1"/>
    <property type="match status" value="1"/>
</dbReference>
<dbReference type="PANTHER" id="PTHR23505">
    <property type="entry name" value="SPINSTER"/>
    <property type="match status" value="1"/>
</dbReference>
<keyword evidence="2" id="KW-0813">Transport</keyword>
<dbReference type="EMBL" id="UYYG01001164">
    <property type="protein sequence ID" value="VDN57940.1"/>
    <property type="molecule type" value="Genomic_DNA"/>
</dbReference>
<evidence type="ECO:0000256" key="2">
    <source>
        <dbReference type="ARBA" id="ARBA00022448"/>
    </source>
</evidence>
<feature type="transmembrane region" description="Helical" evidence="7">
    <location>
        <begin position="149"/>
        <end position="169"/>
    </location>
</feature>
<dbReference type="OrthoDB" id="6770063at2759"/>
<evidence type="ECO:0000256" key="5">
    <source>
        <dbReference type="ARBA" id="ARBA00023136"/>
    </source>
</evidence>
<evidence type="ECO:0000313" key="11">
    <source>
        <dbReference type="Proteomes" id="UP000274756"/>
    </source>
</evidence>
<evidence type="ECO:0000313" key="12">
    <source>
        <dbReference type="WBParaSite" id="DME_0000390801-mRNA-1"/>
    </source>
</evidence>
<accession>A0A158Q435</accession>
<keyword evidence="11" id="KW-1185">Reference proteome</keyword>
<reference evidence="9 11" key="2">
    <citation type="submission" date="2018-11" db="EMBL/GenBank/DDBJ databases">
        <authorList>
            <consortium name="Pathogen Informatics"/>
        </authorList>
    </citation>
    <scope>NUCLEOTIDE SEQUENCE [LARGE SCALE GENOMIC DNA]</scope>
</reference>
<feature type="transmembrane region" description="Helical" evidence="7">
    <location>
        <begin position="57"/>
        <end position="76"/>
    </location>
</feature>
<dbReference type="GO" id="GO:0022857">
    <property type="term" value="F:transmembrane transporter activity"/>
    <property type="evidence" value="ECO:0007669"/>
    <property type="project" value="InterPro"/>
</dbReference>
<dbReference type="Proteomes" id="UP000038040">
    <property type="component" value="Unplaced"/>
</dbReference>